<evidence type="ECO:0000313" key="1">
    <source>
        <dbReference type="EMBL" id="MBA4679791.1"/>
    </source>
</evidence>
<dbReference type="AlphaFoldDB" id="A0A7C9B1D5"/>
<organism evidence="1">
    <name type="scientific">Opuntia streptacantha</name>
    <name type="common">Prickly pear cactus</name>
    <name type="synonym">Opuntia cardona</name>
    <dbReference type="NCBI Taxonomy" id="393608"/>
    <lineage>
        <taxon>Eukaryota</taxon>
        <taxon>Viridiplantae</taxon>
        <taxon>Streptophyta</taxon>
        <taxon>Embryophyta</taxon>
        <taxon>Tracheophyta</taxon>
        <taxon>Spermatophyta</taxon>
        <taxon>Magnoliopsida</taxon>
        <taxon>eudicotyledons</taxon>
        <taxon>Gunneridae</taxon>
        <taxon>Pentapetalae</taxon>
        <taxon>Caryophyllales</taxon>
        <taxon>Cactineae</taxon>
        <taxon>Cactaceae</taxon>
        <taxon>Opuntioideae</taxon>
        <taxon>Opuntia</taxon>
    </lineage>
</organism>
<accession>A0A7C9B1D5</accession>
<sequence>MQLFPCISIYVEQGTKPKSHPLEEVPEPSDLESDFLQVVYMHPMFSEPQLEYPYQCYCHGNSDRILEVNLPRNHMPYSFGPHILVFLILCEWLHQSQGQFQSGFSFHGFPC</sequence>
<proteinExistence type="predicted"/>
<reference evidence="1" key="2">
    <citation type="submission" date="2020-07" db="EMBL/GenBank/DDBJ databases">
        <authorList>
            <person name="Vera ALvarez R."/>
            <person name="Arias-Moreno D.M."/>
            <person name="Jimenez-Jacinto V."/>
            <person name="Jimenez-Bremont J.F."/>
            <person name="Swaminathan K."/>
            <person name="Moose S.P."/>
            <person name="Guerrero-Gonzalez M.L."/>
            <person name="Marino-Ramirez L."/>
            <person name="Landsman D."/>
            <person name="Rodriguez-Kessler M."/>
            <person name="Delgado-Sanchez P."/>
        </authorList>
    </citation>
    <scope>NUCLEOTIDE SEQUENCE</scope>
    <source>
        <tissue evidence="1">Cladode</tissue>
    </source>
</reference>
<dbReference type="EMBL" id="GISG01284703">
    <property type="protein sequence ID" value="MBA4679791.1"/>
    <property type="molecule type" value="Transcribed_RNA"/>
</dbReference>
<protein>
    <submittedName>
        <fullName evidence="1">Uncharacterized protein</fullName>
    </submittedName>
</protein>
<reference evidence="1" key="1">
    <citation type="journal article" date="2013" name="J. Plant Res.">
        <title>Effect of fungi and light on seed germination of three Opuntia species from semiarid lands of central Mexico.</title>
        <authorList>
            <person name="Delgado-Sanchez P."/>
            <person name="Jimenez-Bremont J.F."/>
            <person name="Guerrero-Gonzalez Mde L."/>
            <person name="Flores J."/>
        </authorList>
    </citation>
    <scope>NUCLEOTIDE SEQUENCE</scope>
    <source>
        <tissue evidence="1">Cladode</tissue>
    </source>
</reference>
<name>A0A7C9B1D5_OPUST</name>